<dbReference type="InterPro" id="IPR029044">
    <property type="entry name" value="Nucleotide-diphossugar_trans"/>
</dbReference>
<feature type="transmembrane region" description="Helical" evidence="1">
    <location>
        <begin position="273"/>
        <end position="292"/>
    </location>
</feature>
<sequence>MSLSSWPPVSVVMPVLNEERHLEEAVGRVLDQEYPGELEVVLAIGPSKDRTQAIAARLAEADKRITIVANPTGKTPAGLNTGIAHARHDIVVRVDGHGVLTQGYITRAVEVLHESGADNVGGVMAAEGRTPIEMAVACAYRSRLGLGASTFHQGGKAGPADTVYLGVFRREALERVGGFDESMHRAQDWELNYRIRKTGGLIWFSPDLSVTYRPRSSLKDVAKQFFHTGQWRREVIRRHPETANKRYLAPPVAVVLLALGTILGIIGLATGSAILDLGFLAPLGYALLLIFGSAMEGRYLPWKALFWLPLICATMHISWGLGFLIGLQERPAPPATAPGAPASA</sequence>
<dbReference type="CDD" id="cd02525">
    <property type="entry name" value="Succinoglycan_BP_ExoA"/>
    <property type="match status" value="1"/>
</dbReference>
<comment type="caution">
    <text evidence="3">The sequence shown here is derived from an EMBL/GenBank/DDBJ whole genome shotgun (WGS) entry which is preliminary data.</text>
</comment>
<keyword evidence="1" id="KW-0472">Membrane</keyword>
<dbReference type="EMBL" id="BAAAHK010000024">
    <property type="protein sequence ID" value="GAA0962460.1"/>
    <property type="molecule type" value="Genomic_DNA"/>
</dbReference>
<accession>A0ABP4C8D8</accession>
<dbReference type="Proteomes" id="UP001500542">
    <property type="component" value="Unassembled WGS sequence"/>
</dbReference>
<dbReference type="RefSeq" id="WP_343983440.1">
    <property type="nucleotide sequence ID" value="NZ_BAAAHK010000024.1"/>
</dbReference>
<name>A0ABP4C8D8_9ACTN</name>
<keyword evidence="1" id="KW-0812">Transmembrane</keyword>
<dbReference type="InterPro" id="IPR001173">
    <property type="entry name" value="Glyco_trans_2-like"/>
</dbReference>
<feature type="transmembrane region" description="Helical" evidence="1">
    <location>
        <begin position="247"/>
        <end position="267"/>
    </location>
</feature>
<evidence type="ECO:0000259" key="2">
    <source>
        <dbReference type="Pfam" id="PF00535"/>
    </source>
</evidence>
<dbReference type="PANTHER" id="PTHR43685">
    <property type="entry name" value="GLYCOSYLTRANSFERASE"/>
    <property type="match status" value="1"/>
</dbReference>
<dbReference type="Pfam" id="PF00535">
    <property type="entry name" value="Glycos_transf_2"/>
    <property type="match status" value="1"/>
</dbReference>
<keyword evidence="4" id="KW-1185">Reference proteome</keyword>
<organism evidence="3 4">
    <name type="scientific">Kribbella koreensis</name>
    <dbReference type="NCBI Taxonomy" id="57909"/>
    <lineage>
        <taxon>Bacteria</taxon>
        <taxon>Bacillati</taxon>
        <taxon>Actinomycetota</taxon>
        <taxon>Actinomycetes</taxon>
        <taxon>Propionibacteriales</taxon>
        <taxon>Kribbellaceae</taxon>
        <taxon>Kribbella</taxon>
    </lineage>
</organism>
<dbReference type="InterPro" id="IPR050834">
    <property type="entry name" value="Glycosyltransf_2"/>
</dbReference>
<reference evidence="4" key="1">
    <citation type="journal article" date="2019" name="Int. J. Syst. Evol. Microbiol.">
        <title>The Global Catalogue of Microorganisms (GCM) 10K type strain sequencing project: providing services to taxonomists for standard genome sequencing and annotation.</title>
        <authorList>
            <consortium name="The Broad Institute Genomics Platform"/>
            <consortium name="The Broad Institute Genome Sequencing Center for Infectious Disease"/>
            <person name="Wu L."/>
            <person name="Ma J."/>
        </authorList>
    </citation>
    <scope>NUCLEOTIDE SEQUENCE [LARGE SCALE GENOMIC DNA]</scope>
    <source>
        <strain evidence="4">JCM 10977</strain>
    </source>
</reference>
<proteinExistence type="predicted"/>
<dbReference type="SUPFAM" id="SSF53448">
    <property type="entry name" value="Nucleotide-diphospho-sugar transferases"/>
    <property type="match status" value="1"/>
</dbReference>
<evidence type="ECO:0000313" key="3">
    <source>
        <dbReference type="EMBL" id="GAA0962460.1"/>
    </source>
</evidence>
<dbReference type="PANTHER" id="PTHR43685:SF2">
    <property type="entry name" value="GLYCOSYLTRANSFERASE 2-LIKE DOMAIN-CONTAINING PROTEIN"/>
    <property type="match status" value="1"/>
</dbReference>
<protein>
    <submittedName>
        <fullName evidence="3">Succinoglycan biosynthesis glycosyltransferase ExoA</fullName>
    </submittedName>
</protein>
<evidence type="ECO:0000313" key="4">
    <source>
        <dbReference type="Proteomes" id="UP001500542"/>
    </source>
</evidence>
<keyword evidence="1" id="KW-1133">Transmembrane helix</keyword>
<feature type="domain" description="Glycosyltransferase 2-like" evidence="2">
    <location>
        <begin position="10"/>
        <end position="176"/>
    </location>
</feature>
<dbReference type="Gene3D" id="3.90.550.10">
    <property type="entry name" value="Spore Coat Polysaccharide Biosynthesis Protein SpsA, Chain A"/>
    <property type="match status" value="1"/>
</dbReference>
<feature type="transmembrane region" description="Helical" evidence="1">
    <location>
        <begin position="304"/>
        <end position="325"/>
    </location>
</feature>
<gene>
    <name evidence="3" type="primary">exoA</name>
    <name evidence="3" type="ORF">GCM10009554_80310</name>
</gene>
<evidence type="ECO:0000256" key="1">
    <source>
        <dbReference type="SAM" id="Phobius"/>
    </source>
</evidence>